<reference evidence="1 2" key="1">
    <citation type="submission" date="2020-08" db="EMBL/GenBank/DDBJ databases">
        <title>Sequencing the genomes of 1000 actinobacteria strains.</title>
        <authorList>
            <person name="Klenk H.-P."/>
        </authorList>
    </citation>
    <scope>NUCLEOTIDE SEQUENCE [LARGE SCALE GENOMIC DNA]</scope>
    <source>
        <strain evidence="1 2">DSM 45784</strain>
    </source>
</reference>
<evidence type="ECO:0000313" key="1">
    <source>
        <dbReference type="EMBL" id="MBB4699319.1"/>
    </source>
</evidence>
<organism evidence="1 2">
    <name type="scientific">Sphaerisporangium siamense</name>
    <dbReference type="NCBI Taxonomy" id="795645"/>
    <lineage>
        <taxon>Bacteria</taxon>
        <taxon>Bacillati</taxon>
        <taxon>Actinomycetota</taxon>
        <taxon>Actinomycetes</taxon>
        <taxon>Streptosporangiales</taxon>
        <taxon>Streptosporangiaceae</taxon>
        <taxon>Sphaerisporangium</taxon>
    </lineage>
</organism>
<evidence type="ECO:0000313" key="2">
    <source>
        <dbReference type="Proteomes" id="UP000542210"/>
    </source>
</evidence>
<keyword evidence="2" id="KW-1185">Reference proteome</keyword>
<accession>A0A7W7D3I7</accession>
<comment type="caution">
    <text evidence="1">The sequence shown here is derived from an EMBL/GenBank/DDBJ whole genome shotgun (WGS) entry which is preliminary data.</text>
</comment>
<sequence length="106" mass="11330">MTTTINPKDYRHGGRCDHEGEHSFDCDELAVAAVISATVPDTWADGAPAASVAFMCSEHLAGEPIAQREHAEHNAQQVPHDDPSRALWGVLLAGYPNPIPVAPIHA</sequence>
<dbReference type="EMBL" id="JACHND010000001">
    <property type="protein sequence ID" value="MBB4699319.1"/>
    <property type="molecule type" value="Genomic_DNA"/>
</dbReference>
<gene>
    <name evidence="1" type="ORF">BJ982_000863</name>
</gene>
<protein>
    <submittedName>
        <fullName evidence="1">Uncharacterized protein</fullName>
    </submittedName>
</protein>
<dbReference type="RefSeq" id="WP_184876764.1">
    <property type="nucleotide sequence ID" value="NZ_BOOV01000052.1"/>
</dbReference>
<name>A0A7W7D3I7_9ACTN</name>
<proteinExistence type="predicted"/>
<dbReference type="Proteomes" id="UP000542210">
    <property type="component" value="Unassembled WGS sequence"/>
</dbReference>
<dbReference type="AlphaFoldDB" id="A0A7W7D3I7"/>